<gene>
    <name evidence="1" type="ORF">RTSSTS7063_01724</name>
</gene>
<reference evidence="1 2" key="1">
    <citation type="submission" date="2019-07" db="EMBL/GenBank/DDBJ databases">
        <authorList>
            <person name="Hibberd C M."/>
            <person name="Gehrig L. J."/>
            <person name="Chang H.-W."/>
            <person name="Venkatesh S."/>
        </authorList>
    </citation>
    <scope>NUCLEOTIDE SEQUENCE [LARGE SCALE GENOMIC DNA]</scope>
    <source>
        <strain evidence="1">Ruminococcus_torques_SSTS_Bg7063</strain>
    </source>
</reference>
<evidence type="ECO:0000313" key="2">
    <source>
        <dbReference type="Proteomes" id="UP000363661"/>
    </source>
</evidence>
<dbReference type="EMBL" id="CABHNA010000057">
    <property type="protein sequence ID" value="VUX11509.1"/>
    <property type="molecule type" value="Genomic_DNA"/>
</dbReference>
<organism evidence="1 2">
    <name type="scientific">[Ruminococcus] torques</name>
    <dbReference type="NCBI Taxonomy" id="33039"/>
    <lineage>
        <taxon>Bacteria</taxon>
        <taxon>Bacillati</taxon>
        <taxon>Bacillota</taxon>
        <taxon>Clostridia</taxon>
        <taxon>Lachnospirales</taxon>
        <taxon>Lachnospiraceae</taxon>
        <taxon>Mediterraneibacter</taxon>
    </lineage>
</organism>
<dbReference type="Gene3D" id="2.60.120.260">
    <property type="entry name" value="Galactose-binding domain-like"/>
    <property type="match status" value="1"/>
</dbReference>
<proteinExistence type="predicted"/>
<dbReference type="InterPro" id="IPR008979">
    <property type="entry name" value="Galactose-bd-like_sf"/>
</dbReference>
<dbReference type="SUPFAM" id="SSF49785">
    <property type="entry name" value="Galactose-binding domain-like"/>
    <property type="match status" value="1"/>
</dbReference>
<dbReference type="Proteomes" id="UP000363661">
    <property type="component" value="Unassembled WGS sequence"/>
</dbReference>
<keyword evidence="2" id="KW-1185">Reference proteome</keyword>
<dbReference type="AlphaFoldDB" id="A0A564TWA2"/>
<name>A0A564TWA2_9FIRM</name>
<protein>
    <submittedName>
        <fullName evidence="1">Uncharacterized protein</fullName>
    </submittedName>
</protein>
<accession>A0A564TWA2</accession>
<sequence length="168" mass="19374">MLYFYRISIDDFYIIKQLTLSYKISRFLQKFYLIFCYCLLPDESILIGTGFNFCTINKNGLSGNFSHIKQCIRHFCKDTFRTGSISDQDRRYILFIPEAGEDVELFVNGTSQGIQILPSFLYDITEAVQDGENDIRIEVATTLERERGANKGNQAPIGIYSTVKIYQI</sequence>
<evidence type="ECO:0000313" key="1">
    <source>
        <dbReference type="EMBL" id="VUX11509.1"/>
    </source>
</evidence>